<evidence type="ECO:0000313" key="2">
    <source>
        <dbReference type="EMBL" id="KAF1953391.1"/>
    </source>
</evidence>
<feature type="transmembrane region" description="Helical" evidence="1">
    <location>
        <begin position="73"/>
        <end position="95"/>
    </location>
</feature>
<dbReference type="AlphaFoldDB" id="A0A6A5TL31"/>
<gene>
    <name evidence="2" type="ORF">CC80DRAFT_477906</name>
</gene>
<feature type="transmembrane region" description="Helical" evidence="1">
    <location>
        <begin position="12"/>
        <end position="37"/>
    </location>
</feature>
<protein>
    <submittedName>
        <fullName evidence="2">Uncharacterized protein</fullName>
    </submittedName>
</protein>
<dbReference type="OrthoDB" id="3782562at2759"/>
<keyword evidence="3" id="KW-1185">Reference proteome</keyword>
<organism evidence="2 3">
    <name type="scientific">Byssothecium circinans</name>
    <dbReference type="NCBI Taxonomy" id="147558"/>
    <lineage>
        <taxon>Eukaryota</taxon>
        <taxon>Fungi</taxon>
        <taxon>Dikarya</taxon>
        <taxon>Ascomycota</taxon>
        <taxon>Pezizomycotina</taxon>
        <taxon>Dothideomycetes</taxon>
        <taxon>Pleosporomycetidae</taxon>
        <taxon>Pleosporales</taxon>
        <taxon>Massarineae</taxon>
        <taxon>Massarinaceae</taxon>
        <taxon>Byssothecium</taxon>
    </lineage>
</organism>
<keyword evidence="1" id="KW-0812">Transmembrane</keyword>
<reference evidence="2" key="1">
    <citation type="journal article" date="2020" name="Stud. Mycol.">
        <title>101 Dothideomycetes genomes: a test case for predicting lifestyles and emergence of pathogens.</title>
        <authorList>
            <person name="Haridas S."/>
            <person name="Albert R."/>
            <person name="Binder M."/>
            <person name="Bloem J."/>
            <person name="Labutti K."/>
            <person name="Salamov A."/>
            <person name="Andreopoulos B."/>
            <person name="Baker S."/>
            <person name="Barry K."/>
            <person name="Bills G."/>
            <person name="Bluhm B."/>
            <person name="Cannon C."/>
            <person name="Castanera R."/>
            <person name="Culley D."/>
            <person name="Daum C."/>
            <person name="Ezra D."/>
            <person name="Gonzalez J."/>
            <person name="Henrissat B."/>
            <person name="Kuo A."/>
            <person name="Liang C."/>
            <person name="Lipzen A."/>
            <person name="Lutzoni F."/>
            <person name="Magnuson J."/>
            <person name="Mondo S."/>
            <person name="Nolan M."/>
            <person name="Ohm R."/>
            <person name="Pangilinan J."/>
            <person name="Park H.-J."/>
            <person name="Ramirez L."/>
            <person name="Alfaro M."/>
            <person name="Sun H."/>
            <person name="Tritt A."/>
            <person name="Yoshinaga Y."/>
            <person name="Zwiers L.-H."/>
            <person name="Turgeon B."/>
            <person name="Goodwin S."/>
            <person name="Spatafora J."/>
            <person name="Crous P."/>
            <person name="Grigoriev I."/>
        </authorList>
    </citation>
    <scope>NUCLEOTIDE SEQUENCE</scope>
    <source>
        <strain evidence="2">CBS 675.92</strain>
    </source>
</reference>
<name>A0A6A5TL31_9PLEO</name>
<dbReference type="Proteomes" id="UP000800035">
    <property type="component" value="Unassembled WGS sequence"/>
</dbReference>
<keyword evidence="1" id="KW-1133">Transmembrane helix</keyword>
<dbReference type="EMBL" id="ML977004">
    <property type="protein sequence ID" value="KAF1953391.1"/>
    <property type="molecule type" value="Genomic_DNA"/>
</dbReference>
<keyword evidence="1" id="KW-0472">Membrane</keyword>
<evidence type="ECO:0000256" key="1">
    <source>
        <dbReference type="SAM" id="Phobius"/>
    </source>
</evidence>
<sequence>MPLVPWKKEINFASALLLHSCITVILKEISNTLTILYRLTIRRKRKAETDNSVVLDGYTLILSRDSDGELAELYFTNTGMLLLTISLASAIIMNLTLPIKILNALVAATFGLTFLASMLVARRKRSVVMPIMALRRAGRFIWSDTPFLVLRDYVSFRSIAILELLFMKARLAASDPVTQQTLLRRLLNSEYVMVKGKDPQVEITPPRPLRYDRIVPFTTSQRLFVMFYKTAIGHAYGSLCGISGPTTISIPASEGLFIDEAEQYGWRIYRISPGFLILEDCGQIMVTKRIERRPTKERKEMLALYNRFISWTHGVLLRRLGRRRVVWLMRIDGKGHVGSHWRGNINLFTGVKESWLQDRSVFQRVSDGSVGQESRET</sequence>
<evidence type="ECO:0000313" key="3">
    <source>
        <dbReference type="Proteomes" id="UP000800035"/>
    </source>
</evidence>
<feature type="transmembrane region" description="Helical" evidence="1">
    <location>
        <begin position="101"/>
        <end position="121"/>
    </location>
</feature>
<accession>A0A6A5TL31</accession>
<proteinExistence type="predicted"/>
<feature type="non-terminal residue" evidence="2">
    <location>
        <position position="377"/>
    </location>
</feature>